<reference evidence="4" key="1">
    <citation type="submission" date="2018-06" db="EMBL/GenBank/DDBJ databases">
        <title>Genome assembly of Danube salmon.</title>
        <authorList>
            <person name="Macqueen D.J."/>
            <person name="Gundappa M.K."/>
        </authorList>
    </citation>
    <scope>NUCLEOTIDE SEQUENCE [LARGE SCALE GENOMIC DNA]</scope>
</reference>
<dbReference type="Ensembl" id="ENSHHUT00000005215.1">
    <property type="protein sequence ID" value="ENSHHUP00000005050.1"/>
    <property type="gene ID" value="ENSHHUG00000003133.1"/>
</dbReference>
<dbReference type="CDD" id="cd00130">
    <property type="entry name" value="PAS"/>
    <property type="match status" value="1"/>
</dbReference>
<reference evidence="3" key="3">
    <citation type="submission" date="2025-09" db="UniProtKB">
        <authorList>
            <consortium name="Ensembl"/>
        </authorList>
    </citation>
    <scope>IDENTIFICATION</scope>
</reference>
<dbReference type="GO" id="GO:0003713">
    <property type="term" value="F:transcription coactivator activity"/>
    <property type="evidence" value="ECO:0007669"/>
    <property type="project" value="InterPro"/>
</dbReference>
<feature type="compositionally biased region" description="Polar residues" evidence="1">
    <location>
        <begin position="272"/>
        <end position="284"/>
    </location>
</feature>
<protein>
    <submittedName>
        <fullName evidence="3">Nuclear receptor coactivator 2</fullName>
    </submittedName>
</protein>
<evidence type="ECO:0000256" key="1">
    <source>
        <dbReference type="SAM" id="MobiDB-lite"/>
    </source>
</evidence>
<feature type="compositionally biased region" description="Gly residues" evidence="1">
    <location>
        <begin position="537"/>
        <end position="548"/>
    </location>
</feature>
<evidence type="ECO:0000313" key="4">
    <source>
        <dbReference type="Proteomes" id="UP000314982"/>
    </source>
</evidence>
<dbReference type="PROSITE" id="PS50112">
    <property type="entry name" value="PAS"/>
    <property type="match status" value="1"/>
</dbReference>
<feature type="domain" description="PAS" evidence="2">
    <location>
        <begin position="1"/>
        <end position="71"/>
    </location>
</feature>
<sequence length="694" mass="74056">EALGPMMLEALDGFFFVVNMEGNIVFVSENVTQYLLYNQEELMNTSVYSVLHVGDHAEFIKNLLPKSLVNGVPWSSEGPRRNSHTFNCRMLVNPHSDNQDETNDHEGQQQKYKTMQCFAVSEPRSIKEEAEGMDEGGGVRVNRFELLTHILRGDRKYLCKESVYNDETLMSPEGRRRTEVLPRVCLSPVLHHGQAFSPIYRFSLSDGTIVSAHTKSKLVRSPATNEPQLYMSLHLLQRYMEPGGQQQGPGISPNPSVTPPTQGTLSGLGPQGQDTTISSNSTFYSPPHGGPGSKEPGLGPMGPGSEHIQDYHYGANWRMSSPSRSSHSPAGGAHPGQHISMLSPRHRASPGMAGSPRVAPSLHSPSPVGMCGSGTGVGSGGSGYGSSSLSALQALSECHGGRHGSGGHTHPHCMIGSPDRKPVGSGVNPHMMSKLGGGNGNGDSLGAHKEQEHGQGGQYDQRQMDRHTDGNGSSGNHADITEERDGLDGGPDAQSRGQHCDNKGHTKLLQLLTTKSQPLDTPLSPNGGGDPKDPSSGLGGPYGPGAPGGHATSLKDKHKILHRLLQNSTSPIDLAKLTAEATGKELGEQGGGGNGQTVDGTDGNLTPKQEPLSPSKKDNALLRYLLDKEERGMKARQAKMEGAGGEVKTEKQDSGYDRAEQVSGWRIIMTLLSLVKPQIFPGSRGSGWIRSVVL</sequence>
<keyword evidence="4" id="KW-1185">Reference proteome</keyword>
<feature type="compositionally biased region" description="Low complexity" evidence="1">
    <location>
        <begin position="318"/>
        <end position="332"/>
    </location>
</feature>
<dbReference type="Gene3D" id="3.30.450.20">
    <property type="entry name" value="PAS domain"/>
    <property type="match status" value="2"/>
</dbReference>
<feature type="region of interest" description="Disordered" evidence="1">
    <location>
        <begin position="418"/>
        <end position="501"/>
    </location>
</feature>
<reference evidence="3" key="2">
    <citation type="submission" date="2025-08" db="UniProtKB">
        <authorList>
            <consortium name="Ensembl"/>
        </authorList>
    </citation>
    <scope>IDENTIFICATION</scope>
</reference>
<dbReference type="InterPro" id="IPR035965">
    <property type="entry name" value="PAS-like_dom_sf"/>
</dbReference>
<name>A0A4W5K3M6_9TELE</name>
<accession>A0A4W5K3M6</accession>
<dbReference type="Pfam" id="PF08832">
    <property type="entry name" value="SRC-1"/>
    <property type="match status" value="1"/>
</dbReference>
<dbReference type="GO" id="GO:0032870">
    <property type="term" value="P:cellular response to hormone stimulus"/>
    <property type="evidence" value="ECO:0007669"/>
    <property type="project" value="TreeGrafter"/>
</dbReference>
<organism evidence="3 4">
    <name type="scientific">Hucho hucho</name>
    <name type="common">huchen</name>
    <dbReference type="NCBI Taxonomy" id="62062"/>
    <lineage>
        <taxon>Eukaryota</taxon>
        <taxon>Metazoa</taxon>
        <taxon>Chordata</taxon>
        <taxon>Craniata</taxon>
        <taxon>Vertebrata</taxon>
        <taxon>Euteleostomi</taxon>
        <taxon>Actinopterygii</taxon>
        <taxon>Neopterygii</taxon>
        <taxon>Teleostei</taxon>
        <taxon>Protacanthopterygii</taxon>
        <taxon>Salmoniformes</taxon>
        <taxon>Salmonidae</taxon>
        <taxon>Salmoninae</taxon>
        <taxon>Hucho</taxon>
    </lineage>
</organism>
<dbReference type="GO" id="GO:0045944">
    <property type="term" value="P:positive regulation of transcription by RNA polymerase II"/>
    <property type="evidence" value="ECO:0007669"/>
    <property type="project" value="TreeGrafter"/>
</dbReference>
<dbReference type="InterPro" id="IPR014935">
    <property type="entry name" value="SRC/p160_LXXLL"/>
</dbReference>
<dbReference type="InterPro" id="IPR013767">
    <property type="entry name" value="PAS_fold"/>
</dbReference>
<feature type="compositionally biased region" description="Polar residues" evidence="1">
    <location>
        <begin position="253"/>
        <end position="265"/>
    </location>
</feature>
<dbReference type="InterPro" id="IPR017426">
    <property type="entry name" value="Nuclear_rcpt_coactivator"/>
</dbReference>
<dbReference type="PANTHER" id="PTHR10684:SF2">
    <property type="entry name" value="NUCLEAR RECEPTOR COACTIVATOR 2"/>
    <property type="match status" value="1"/>
</dbReference>
<dbReference type="AlphaFoldDB" id="A0A4W5K3M6"/>
<dbReference type="GeneTree" id="ENSGT00950000183021"/>
<evidence type="ECO:0000313" key="3">
    <source>
        <dbReference type="Ensembl" id="ENSHHUP00000005050.1"/>
    </source>
</evidence>
<dbReference type="SUPFAM" id="SSF55785">
    <property type="entry name" value="PYP-like sensor domain (PAS domain)"/>
    <property type="match status" value="1"/>
</dbReference>
<dbReference type="SMART" id="SM00091">
    <property type="entry name" value="PAS"/>
    <property type="match status" value="1"/>
</dbReference>
<dbReference type="FunFam" id="3.30.450.20:FF:000007">
    <property type="entry name" value="Nuclear receptor coactivator"/>
    <property type="match status" value="1"/>
</dbReference>
<dbReference type="Pfam" id="PF00989">
    <property type="entry name" value="PAS"/>
    <property type="match status" value="1"/>
</dbReference>
<feature type="region of interest" description="Disordered" evidence="1">
    <location>
        <begin position="241"/>
        <end position="387"/>
    </location>
</feature>
<evidence type="ECO:0000259" key="2">
    <source>
        <dbReference type="PROSITE" id="PS50112"/>
    </source>
</evidence>
<dbReference type="InterPro" id="IPR000014">
    <property type="entry name" value="PAS"/>
</dbReference>
<dbReference type="STRING" id="62062.ENSHHUP00000005050"/>
<dbReference type="PANTHER" id="PTHR10684">
    <property type="entry name" value="NUCLEAR RECEPTOR COACTIVATOR"/>
    <property type="match status" value="1"/>
</dbReference>
<dbReference type="Proteomes" id="UP000314982">
    <property type="component" value="Unassembled WGS sequence"/>
</dbReference>
<proteinExistence type="predicted"/>
<feature type="region of interest" description="Disordered" evidence="1">
    <location>
        <begin position="517"/>
        <end position="553"/>
    </location>
</feature>
<dbReference type="InterPro" id="IPR032565">
    <property type="entry name" value="NCOA2/3_DUF4927"/>
</dbReference>
<dbReference type="GO" id="GO:0016922">
    <property type="term" value="F:nuclear receptor binding"/>
    <property type="evidence" value="ECO:0007669"/>
    <property type="project" value="TreeGrafter"/>
</dbReference>
<dbReference type="GO" id="GO:0005634">
    <property type="term" value="C:nucleus"/>
    <property type="evidence" value="ECO:0007669"/>
    <property type="project" value="InterPro"/>
</dbReference>
<dbReference type="Pfam" id="PF16279">
    <property type="entry name" value="DUF4927"/>
    <property type="match status" value="1"/>
</dbReference>
<feature type="region of interest" description="Disordered" evidence="1">
    <location>
        <begin position="636"/>
        <end position="655"/>
    </location>
</feature>
<feature type="region of interest" description="Disordered" evidence="1">
    <location>
        <begin position="584"/>
        <end position="615"/>
    </location>
</feature>
<feature type="compositionally biased region" description="Gly residues" evidence="1">
    <location>
        <begin position="371"/>
        <end position="384"/>
    </location>
</feature>
<dbReference type="Pfam" id="PF14598">
    <property type="entry name" value="PAS_11"/>
    <property type="match status" value="1"/>
</dbReference>
<dbReference type="Pfam" id="PF16665">
    <property type="entry name" value="NCOA_u2"/>
    <property type="match status" value="1"/>
</dbReference>